<keyword evidence="7" id="KW-0808">Transferase</keyword>
<name>A0A2K4AJZ0_9STAP</name>
<evidence type="ECO:0000256" key="3">
    <source>
        <dbReference type="ARBA" id="ARBA00007103"/>
    </source>
</evidence>
<gene>
    <name evidence="13" type="ORF">CD116_05745</name>
    <name evidence="12" type="ORF">ILQ21_00120</name>
</gene>
<comment type="similarity">
    <text evidence="3">Belongs to the cysteine synthase/cystathionine beta-synthase family.</text>
</comment>
<evidence type="ECO:0000256" key="9">
    <source>
        <dbReference type="ARBA" id="ARBA00023192"/>
    </source>
</evidence>
<evidence type="ECO:0000256" key="1">
    <source>
        <dbReference type="ARBA" id="ARBA00001933"/>
    </source>
</evidence>
<evidence type="ECO:0000256" key="6">
    <source>
        <dbReference type="ARBA" id="ARBA00022605"/>
    </source>
</evidence>
<dbReference type="SUPFAM" id="SSF53686">
    <property type="entry name" value="Tryptophan synthase beta subunit-like PLP-dependent enzymes"/>
    <property type="match status" value="1"/>
</dbReference>
<keyword evidence="6" id="KW-0028">Amino-acid biosynthesis</keyword>
<dbReference type="EMBL" id="PPQS01000026">
    <property type="protein sequence ID" value="PNZ50044.1"/>
    <property type="molecule type" value="Genomic_DNA"/>
</dbReference>
<dbReference type="AlphaFoldDB" id="A0A2K4AJZ0"/>
<dbReference type="InterPro" id="IPR050214">
    <property type="entry name" value="Cys_Synth/Cystath_Beta-Synth"/>
</dbReference>
<dbReference type="GO" id="GO:0004124">
    <property type="term" value="F:cysteine synthase activity"/>
    <property type="evidence" value="ECO:0007669"/>
    <property type="project" value="UniProtKB-EC"/>
</dbReference>
<reference evidence="13 14" key="1">
    <citation type="submission" date="2017-08" db="EMBL/GenBank/DDBJ databases">
        <title>Draft genome sequences of 64 type strains of genus Staph aureus.</title>
        <authorList>
            <person name="Cole K."/>
            <person name="Golubchik T."/>
            <person name="Russell J."/>
            <person name="Foster D."/>
            <person name="Llewelyn M."/>
            <person name="Wilson D."/>
            <person name="Crook D."/>
            <person name="Paul J."/>
        </authorList>
    </citation>
    <scope>NUCLEOTIDE SEQUENCE [LARGE SCALE GENOMIC DNA]</scope>
    <source>
        <strain evidence="13 14">DSM 28300</strain>
    </source>
</reference>
<dbReference type="GO" id="GO:0006535">
    <property type="term" value="P:cysteine biosynthetic process from serine"/>
    <property type="evidence" value="ECO:0007669"/>
    <property type="project" value="InterPro"/>
</dbReference>
<dbReference type="Gene3D" id="3.40.50.1100">
    <property type="match status" value="2"/>
</dbReference>
<evidence type="ECO:0000313" key="13">
    <source>
        <dbReference type="EMBL" id="PNZ50044.1"/>
    </source>
</evidence>
<evidence type="ECO:0000256" key="7">
    <source>
        <dbReference type="ARBA" id="ARBA00022679"/>
    </source>
</evidence>
<dbReference type="InterPro" id="IPR036052">
    <property type="entry name" value="TrpB-like_PALP_sf"/>
</dbReference>
<dbReference type="InterPro" id="IPR001216">
    <property type="entry name" value="P-phosphate_BS"/>
</dbReference>
<dbReference type="CDD" id="cd01561">
    <property type="entry name" value="CBS_like"/>
    <property type="match status" value="1"/>
</dbReference>
<keyword evidence="15" id="KW-1185">Reference proteome</keyword>
<accession>A0A2K4AJZ0</accession>
<comment type="catalytic activity">
    <reaction evidence="10">
        <text>O-acetyl-L-serine + hydrogen sulfide = L-cysteine + acetate</text>
        <dbReference type="Rhea" id="RHEA:14829"/>
        <dbReference type="ChEBI" id="CHEBI:29919"/>
        <dbReference type="ChEBI" id="CHEBI:30089"/>
        <dbReference type="ChEBI" id="CHEBI:35235"/>
        <dbReference type="ChEBI" id="CHEBI:58340"/>
        <dbReference type="EC" id="2.5.1.47"/>
    </reaction>
</comment>
<dbReference type="PANTHER" id="PTHR10314">
    <property type="entry name" value="CYSTATHIONINE BETA-SYNTHASE"/>
    <property type="match status" value="1"/>
</dbReference>
<evidence type="ECO:0000313" key="12">
    <source>
        <dbReference type="EMBL" id="MBE2127473.1"/>
    </source>
</evidence>
<protein>
    <recommendedName>
        <fullName evidence="5">cysteine synthase</fullName>
        <ecNumber evidence="5">2.5.1.47</ecNumber>
    </recommendedName>
</protein>
<evidence type="ECO:0000256" key="4">
    <source>
        <dbReference type="ARBA" id="ARBA00011738"/>
    </source>
</evidence>
<dbReference type="GeneID" id="98344768"/>
<evidence type="ECO:0000313" key="15">
    <source>
        <dbReference type="Proteomes" id="UP000596960"/>
    </source>
</evidence>
<dbReference type="InterPro" id="IPR001926">
    <property type="entry name" value="TrpB-like_PALP"/>
</dbReference>
<dbReference type="Proteomes" id="UP000236395">
    <property type="component" value="Unassembled WGS sequence"/>
</dbReference>
<dbReference type="PROSITE" id="PS00901">
    <property type="entry name" value="CYS_SYNTHASE"/>
    <property type="match status" value="1"/>
</dbReference>
<comment type="caution">
    <text evidence="13">The sequence shown here is derived from an EMBL/GenBank/DDBJ whole genome shotgun (WGS) entry which is preliminary data.</text>
</comment>
<feature type="domain" description="Tryptophan synthase beta chain-like PALP" evidence="11">
    <location>
        <begin position="5"/>
        <end position="282"/>
    </location>
</feature>
<dbReference type="Proteomes" id="UP000596960">
    <property type="component" value="Unassembled WGS sequence"/>
</dbReference>
<comment type="pathway">
    <text evidence="2">Amino-acid biosynthesis; L-cysteine biosynthesis; L-cysteine from L-serine: step 2/2.</text>
</comment>
<keyword evidence="8" id="KW-0663">Pyridoxal phosphate</keyword>
<comment type="subunit">
    <text evidence="4">Homodimer.</text>
</comment>
<proteinExistence type="inferred from homology"/>
<sequence length="304" mass="33086">MITYDLIGNTPLVLLEHFSDDKVKIYAKLEQWNPGGSVKDRLGKYLVEMAIKDGRVCAGQTIVEATAGNTGIGLAIAANKHQLKCKIFAPYGFSEEKINIMIALGADVSRTSQSEGMIGAQKAARAYAKKYNAIYMNQFESVHNPDTYFHTLGPELISELNHIDYFVAGIGSGGTFTGTARYLKQYHVQCYAVEPEGSVLNGGPAHAHDTEGIGSEKWPTFLDSTLVDGIFTIKDRDAFSNVKALAINEGLLVGSSSGAALQGALNLKSRLSQGTIVVVFPDGSDRYMSKQIFEYEENNNEQKN</sequence>
<dbReference type="Pfam" id="PF00291">
    <property type="entry name" value="PALP"/>
    <property type="match status" value="1"/>
</dbReference>
<evidence type="ECO:0000256" key="5">
    <source>
        <dbReference type="ARBA" id="ARBA00012681"/>
    </source>
</evidence>
<dbReference type="EC" id="2.5.1.47" evidence="5"/>
<organism evidence="13 14">
    <name type="scientific">Staphylococcus schweitzeri</name>
    <dbReference type="NCBI Taxonomy" id="1654388"/>
    <lineage>
        <taxon>Bacteria</taxon>
        <taxon>Bacillati</taxon>
        <taxon>Bacillota</taxon>
        <taxon>Bacilli</taxon>
        <taxon>Bacillales</taxon>
        <taxon>Staphylococcaceae</taxon>
        <taxon>Staphylococcus</taxon>
    </lineage>
</organism>
<evidence type="ECO:0000256" key="10">
    <source>
        <dbReference type="ARBA" id="ARBA00047931"/>
    </source>
</evidence>
<evidence type="ECO:0000256" key="2">
    <source>
        <dbReference type="ARBA" id="ARBA00004962"/>
    </source>
</evidence>
<dbReference type="RefSeq" id="WP_047548515.1">
    <property type="nucleotide sequence ID" value="NZ_CBCSFW010000002.1"/>
</dbReference>
<evidence type="ECO:0000256" key="8">
    <source>
        <dbReference type="ARBA" id="ARBA00022898"/>
    </source>
</evidence>
<comment type="cofactor">
    <cofactor evidence="1">
        <name>pyridoxal 5'-phosphate</name>
        <dbReference type="ChEBI" id="CHEBI:597326"/>
    </cofactor>
</comment>
<keyword evidence="9" id="KW-0198">Cysteine biosynthesis</keyword>
<evidence type="ECO:0000259" key="11">
    <source>
        <dbReference type="Pfam" id="PF00291"/>
    </source>
</evidence>
<dbReference type="EMBL" id="JADAMT010000001">
    <property type="protein sequence ID" value="MBE2127473.1"/>
    <property type="molecule type" value="Genomic_DNA"/>
</dbReference>
<reference evidence="12 15" key="2">
    <citation type="submission" date="2020-10" db="EMBL/GenBank/DDBJ databases">
        <title>Phenotypic and genomic profiling of Staphylococcus argenteus in Canada and the United States and recommendations for clinical result reporting.</title>
        <authorList>
            <person name="Eshaghi A."/>
            <person name="Bommersbach C."/>
            <person name="Zitterman S."/>
            <person name="Burnham C.-A.D."/>
            <person name="Patel R."/>
            <person name="Schuetz A.N."/>
            <person name="Patel S.N."/>
            <person name="Kus J.V."/>
        </authorList>
    </citation>
    <scope>NUCLEOTIDE SEQUENCE [LARGE SCALE GENOMIC DNA]</scope>
    <source>
        <strain evidence="12 15">DSM 28300</strain>
    </source>
</reference>
<dbReference type="FunFam" id="3.40.50.1100:FF:000006">
    <property type="entry name" value="Cysteine synthase"/>
    <property type="match status" value="1"/>
</dbReference>
<evidence type="ECO:0000313" key="14">
    <source>
        <dbReference type="Proteomes" id="UP000236395"/>
    </source>
</evidence>